<sequence length="62" mass="7352">MFYNLPQTTPEIRSYELTDETGHLRVVVTDEDLKSAFSEADIRKLRSNRHSYYNLTEIFPDQ</sequence>
<proteinExistence type="predicted"/>
<reference evidence="1 2" key="1">
    <citation type="journal article" date="2017" name="Sci. Rep.">
        <title>Characterization and diversity of phages infecting Aeromonas salmonicida subsp. salmonicida.</title>
        <authorList>
            <person name="Vincent A.T."/>
            <person name="Paquet V.E."/>
            <person name="Bernatchez A."/>
            <person name="Tremblay D.M."/>
            <person name="Moineau S."/>
            <person name="Charette S.J."/>
        </authorList>
    </citation>
    <scope>NUCLEOTIDE SEQUENCE [LARGE SCALE GENOMIC DNA]</scope>
</reference>
<name>A0A219Y978_9CAUD</name>
<evidence type="ECO:0000313" key="1">
    <source>
        <dbReference type="EMBL" id="APU00515.1"/>
    </source>
</evidence>
<accession>A0A219Y978</accession>
<dbReference type="Proteomes" id="UP000222894">
    <property type="component" value="Genome"/>
</dbReference>
<evidence type="ECO:0000313" key="2">
    <source>
        <dbReference type="Proteomes" id="UP000222894"/>
    </source>
</evidence>
<organism evidence="1 2">
    <name type="scientific">Aeromonas phage 44RR2.8t.2</name>
    <dbReference type="NCBI Taxonomy" id="1932900"/>
    <lineage>
        <taxon>Viruses</taxon>
        <taxon>Duplodnaviria</taxon>
        <taxon>Heunggongvirae</taxon>
        <taxon>Uroviricota</taxon>
        <taxon>Caudoviricetes</taxon>
        <taxon>Pantevenvirales</taxon>
        <taxon>Straboviridae</taxon>
        <taxon>Biquartavirus</taxon>
        <taxon>Biquartavirus 44RR2</taxon>
    </lineage>
</organism>
<dbReference type="EMBL" id="KY290948">
    <property type="protein sequence ID" value="APU00515.1"/>
    <property type="molecule type" value="Genomic_DNA"/>
</dbReference>
<protein>
    <submittedName>
        <fullName evidence="1">Uncharacterized protein</fullName>
    </submittedName>
</protein>